<dbReference type="RefSeq" id="WP_184659842.1">
    <property type="nucleotide sequence ID" value="NZ_CP031518.1"/>
</dbReference>
<gene>
    <name evidence="1" type="ORF">HNP76_001889</name>
</gene>
<dbReference type="EMBL" id="JACHFQ010000005">
    <property type="protein sequence ID" value="MBB5226516.1"/>
    <property type="molecule type" value="Genomic_DNA"/>
</dbReference>
<keyword evidence="2" id="KW-1185">Reference proteome</keyword>
<protein>
    <submittedName>
        <fullName evidence="1">Putative OB-fold protein</fullName>
    </submittedName>
</protein>
<name>A0A7W8LMG8_9SPIR</name>
<evidence type="ECO:0000313" key="2">
    <source>
        <dbReference type="Proteomes" id="UP000518887"/>
    </source>
</evidence>
<sequence>MDFVCVCNNCGKTIEREFHYCPWCGKENVEPSDASVLENVFAQLEVKQANDRNSRIKKIESKIAEIEKGLNELGISN</sequence>
<organism evidence="1 2">
    <name type="scientific">Treponema ruminis</name>
    <dbReference type="NCBI Taxonomy" id="744515"/>
    <lineage>
        <taxon>Bacteria</taxon>
        <taxon>Pseudomonadati</taxon>
        <taxon>Spirochaetota</taxon>
        <taxon>Spirochaetia</taxon>
        <taxon>Spirochaetales</taxon>
        <taxon>Treponemataceae</taxon>
        <taxon>Treponema</taxon>
    </lineage>
</organism>
<proteinExistence type="predicted"/>
<comment type="caution">
    <text evidence="1">The sequence shown here is derived from an EMBL/GenBank/DDBJ whole genome shotgun (WGS) entry which is preliminary data.</text>
</comment>
<reference evidence="1 2" key="1">
    <citation type="submission" date="2020-08" db="EMBL/GenBank/DDBJ databases">
        <title>Genomic Encyclopedia of Type Strains, Phase IV (KMG-IV): sequencing the most valuable type-strain genomes for metagenomic binning, comparative biology and taxonomic classification.</title>
        <authorList>
            <person name="Goeker M."/>
        </authorList>
    </citation>
    <scope>NUCLEOTIDE SEQUENCE [LARGE SCALE GENOMIC DNA]</scope>
    <source>
        <strain evidence="1 2">DSM 103462</strain>
    </source>
</reference>
<accession>A0A7W8LMG8</accession>
<dbReference type="Proteomes" id="UP000518887">
    <property type="component" value="Unassembled WGS sequence"/>
</dbReference>
<dbReference type="AlphaFoldDB" id="A0A7W8LMG8"/>
<evidence type="ECO:0000313" key="1">
    <source>
        <dbReference type="EMBL" id="MBB5226516.1"/>
    </source>
</evidence>